<dbReference type="KEGG" id="vg:4179133"/>
<evidence type="ECO:0000313" key="1">
    <source>
        <dbReference type="EMBL" id="ABC74955.1"/>
    </source>
</evidence>
<name>Q0ZNZ9_9CBAC</name>
<dbReference type="OrthoDB" id="39454at10239"/>
<organism evidence="1 2">
    <name type="scientific">Neodiprion abietis nucleopolyhedrovirus</name>
    <dbReference type="NCBI Taxonomy" id="204507"/>
    <lineage>
        <taxon>Viruses</taxon>
        <taxon>Viruses incertae sedis</taxon>
        <taxon>Naldaviricetes</taxon>
        <taxon>Lefavirales</taxon>
        <taxon>Baculoviridae</taxon>
        <taxon>Gammabaculovirus</taxon>
        <taxon>Gammabaculovirus neabietis</taxon>
    </lineage>
</organism>
<proteinExistence type="predicted"/>
<reference evidence="1 2" key="1">
    <citation type="journal article" date="2006" name="J. Virol.">
        <title>Sequence analysis and organization of the Neodiprion abietis nucleopolyhedrovirus genome.</title>
        <authorList>
            <person name="Duffy S.P."/>
            <person name="Young A.M."/>
            <person name="Morin B."/>
            <person name="Lucarotti C.J."/>
            <person name="Koop B.F."/>
            <person name="Levin D.B."/>
        </authorList>
    </citation>
    <scope>NUCLEOTIDE SEQUENCE [LARGE SCALE GENOMIC DNA]</scope>
</reference>
<dbReference type="GeneID" id="4179133"/>
<evidence type="ECO:0000313" key="2">
    <source>
        <dbReference type="Proteomes" id="UP000242804"/>
    </source>
</evidence>
<dbReference type="RefSeq" id="YP_667929.1">
    <property type="nucleotide sequence ID" value="NC_008252.1"/>
</dbReference>
<dbReference type="Proteomes" id="UP000242804">
    <property type="component" value="Segment"/>
</dbReference>
<keyword evidence="2" id="KW-1185">Reference proteome</keyword>
<dbReference type="EMBL" id="DQ317692">
    <property type="protein sequence ID" value="ABC74955.1"/>
    <property type="molecule type" value="Genomic_DNA"/>
</dbReference>
<sequence length="56" mass="6562">MSHVGSNTFDKLRCRVCWARGSNTFDKLGCRVCWARGSNTFDKLRFRMSHMYDNPT</sequence>
<protein>
    <submittedName>
        <fullName evidence="1">Uncharacterized protein</fullName>
    </submittedName>
</protein>
<accession>Q0ZNZ9</accession>